<sequence>MKLKQALTSSFLVLPLLVGSVNYVNAEEASVKEKGFIVEIDKNQLEDQLQYVNQKIQTVTDPEKLENLEKSKALLEEQLSKTETQENSGGFSTQALNKDHWFASEGAHDYNSNRSSHEPDHVASIEVTLDDVNSGFDWSGESRSDWYGENPEKAYSLKNTLTFSANGIAISGSLSGISFSGAASGSSTVTASGSNAIAARNLFDAFSSGSTIKAVFASSSALIKTSGSATDSTSAQITYYDPGY</sequence>
<proteinExistence type="predicted"/>
<evidence type="ECO:0000313" key="2">
    <source>
        <dbReference type="EMBL" id="MFB5761522.1"/>
    </source>
</evidence>
<dbReference type="RefSeq" id="WP_375520658.1">
    <property type="nucleotide sequence ID" value="NZ_JBHIRY010000012.1"/>
</dbReference>
<organism evidence="2 3">
    <name type="scientific">Paenibacillus medicaginis</name>
    <dbReference type="NCBI Taxonomy" id="1470560"/>
    <lineage>
        <taxon>Bacteria</taxon>
        <taxon>Bacillati</taxon>
        <taxon>Bacillota</taxon>
        <taxon>Bacilli</taxon>
        <taxon>Bacillales</taxon>
        <taxon>Paenibacillaceae</taxon>
        <taxon>Paenibacillus</taxon>
    </lineage>
</organism>
<reference evidence="2 3" key="1">
    <citation type="submission" date="2024-09" db="EMBL/GenBank/DDBJ databases">
        <title>Paenibacillus zeirhizospherea sp. nov., isolated from surface of the maize (Zea mays) roots in a horticulture field, Hungary.</title>
        <authorList>
            <person name="Marton D."/>
            <person name="Farkas M."/>
            <person name="Bedics A."/>
            <person name="Toth E."/>
            <person name="Tancsics A."/>
            <person name="Boka K."/>
            <person name="Marati G."/>
            <person name="Kriszt B."/>
            <person name="Cserhati M."/>
        </authorList>
    </citation>
    <scope>NUCLEOTIDE SEQUENCE [LARGE SCALE GENOMIC DNA]</scope>
    <source>
        <strain evidence="2 3">JCM 18446</strain>
    </source>
</reference>
<keyword evidence="3" id="KW-1185">Reference proteome</keyword>
<keyword evidence="1" id="KW-0732">Signal</keyword>
<feature type="chain" id="PRO_5045140023" evidence="1">
    <location>
        <begin position="27"/>
        <end position="244"/>
    </location>
</feature>
<accession>A0ABV5C1X8</accession>
<dbReference type="EMBL" id="JBHIRY010000012">
    <property type="protein sequence ID" value="MFB5761522.1"/>
    <property type="molecule type" value="Genomic_DNA"/>
</dbReference>
<feature type="signal peptide" evidence="1">
    <location>
        <begin position="1"/>
        <end position="26"/>
    </location>
</feature>
<dbReference type="Proteomes" id="UP001580430">
    <property type="component" value="Unassembled WGS sequence"/>
</dbReference>
<name>A0ABV5C1X8_9BACL</name>
<evidence type="ECO:0000256" key="1">
    <source>
        <dbReference type="SAM" id="SignalP"/>
    </source>
</evidence>
<gene>
    <name evidence="2" type="ORF">ACE5LO_14075</name>
</gene>
<protein>
    <submittedName>
        <fullName evidence="2">Uncharacterized protein</fullName>
    </submittedName>
</protein>
<comment type="caution">
    <text evidence="2">The sequence shown here is derived from an EMBL/GenBank/DDBJ whole genome shotgun (WGS) entry which is preliminary data.</text>
</comment>
<evidence type="ECO:0000313" key="3">
    <source>
        <dbReference type="Proteomes" id="UP001580430"/>
    </source>
</evidence>